<accession>A0A6C0C0B7</accession>
<protein>
    <submittedName>
        <fullName evidence="1">Uncharacterized protein</fullName>
    </submittedName>
</protein>
<organism evidence="1">
    <name type="scientific">viral metagenome</name>
    <dbReference type="NCBI Taxonomy" id="1070528"/>
    <lineage>
        <taxon>unclassified sequences</taxon>
        <taxon>metagenomes</taxon>
        <taxon>organismal metagenomes</taxon>
    </lineage>
</organism>
<dbReference type="AlphaFoldDB" id="A0A6C0C0B7"/>
<name>A0A6C0C0B7_9ZZZZ</name>
<sequence length="183" mass="20338">MARDLRPIFRCLLKQDDNKKECGDILWRPSELISGSADLAIQLASKYFVPMARSEESEATYAKRNENIMVPSLYIGSQQTLQNVNVRDSISKLREETEIIESGKSLTCKQPIQQDKSSEIIEIIESGKSLTCKQPIQQDKSDKSWDTKMRYGAAVAGLGGLGFAAEAARRLAKSPSKSPKGQR</sequence>
<proteinExistence type="predicted"/>
<evidence type="ECO:0000313" key="1">
    <source>
        <dbReference type="EMBL" id="QHS97782.1"/>
    </source>
</evidence>
<reference evidence="1" key="1">
    <citation type="journal article" date="2020" name="Nature">
        <title>Giant virus diversity and host interactions through global metagenomics.</title>
        <authorList>
            <person name="Schulz F."/>
            <person name="Roux S."/>
            <person name="Paez-Espino D."/>
            <person name="Jungbluth S."/>
            <person name="Walsh D.A."/>
            <person name="Denef V.J."/>
            <person name="McMahon K.D."/>
            <person name="Konstantinidis K.T."/>
            <person name="Eloe-Fadrosh E.A."/>
            <person name="Kyrpides N.C."/>
            <person name="Woyke T."/>
        </authorList>
    </citation>
    <scope>NUCLEOTIDE SEQUENCE</scope>
    <source>
        <strain evidence="1">GVMAG-M-3300020182-33</strain>
    </source>
</reference>
<dbReference type="EMBL" id="MN739304">
    <property type="protein sequence ID" value="QHS97782.1"/>
    <property type="molecule type" value="Genomic_DNA"/>
</dbReference>